<evidence type="ECO:0000313" key="6">
    <source>
        <dbReference type="RefSeq" id="XP_025829477.1"/>
    </source>
</evidence>
<dbReference type="OrthoDB" id="7419171at2759"/>
<protein>
    <submittedName>
        <fullName evidence="6">UMP-CMP kinase 2, mitochondrial-like isoform X2</fullName>
    </submittedName>
</protein>
<dbReference type="Gene3D" id="3.40.50.300">
    <property type="entry name" value="P-loop containing nucleotide triphosphate hydrolases"/>
    <property type="match status" value="1"/>
</dbReference>
<proteinExistence type="inferred from homology"/>
<dbReference type="GO" id="GO:0004550">
    <property type="term" value="F:nucleoside diphosphate kinase activity"/>
    <property type="evidence" value="ECO:0007669"/>
    <property type="project" value="TreeGrafter"/>
</dbReference>
<evidence type="ECO:0000259" key="4">
    <source>
        <dbReference type="Pfam" id="PF02223"/>
    </source>
</evidence>
<feature type="domain" description="Thymidylate kinase-like" evidence="4">
    <location>
        <begin position="31"/>
        <end position="113"/>
    </location>
</feature>
<dbReference type="GO" id="GO:0006235">
    <property type="term" value="P:dTTP biosynthetic process"/>
    <property type="evidence" value="ECO:0007669"/>
    <property type="project" value="TreeGrafter"/>
</dbReference>
<keyword evidence="5" id="KW-1185">Reference proteome</keyword>
<dbReference type="GO" id="GO:0005524">
    <property type="term" value="F:ATP binding"/>
    <property type="evidence" value="ECO:0007669"/>
    <property type="project" value="UniProtKB-KW"/>
</dbReference>
<dbReference type="GO" id="GO:0005739">
    <property type="term" value="C:mitochondrion"/>
    <property type="evidence" value="ECO:0007669"/>
    <property type="project" value="TreeGrafter"/>
</dbReference>
<accession>A0A7F5R2D2</accession>
<dbReference type="AlphaFoldDB" id="A0A7F5R2D2"/>
<dbReference type="Pfam" id="PF02223">
    <property type="entry name" value="Thymidylate_kin"/>
    <property type="match status" value="1"/>
</dbReference>
<dbReference type="InterPro" id="IPR039430">
    <property type="entry name" value="Thymidylate_kin-like_dom"/>
</dbReference>
<evidence type="ECO:0000256" key="3">
    <source>
        <dbReference type="ARBA" id="ARBA00022840"/>
    </source>
</evidence>
<gene>
    <name evidence="6" type="primary">LOC108736920</name>
</gene>
<dbReference type="PANTHER" id="PTHR10344:SF4">
    <property type="entry name" value="UMP-CMP KINASE 2, MITOCHONDRIAL"/>
    <property type="match status" value="1"/>
</dbReference>
<dbReference type="PANTHER" id="PTHR10344">
    <property type="entry name" value="THYMIDYLATE KINASE"/>
    <property type="match status" value="1"/>
</dbReference>
<dbReference type="GO" id="GO:0006227">
    <property type="term" value="P:dUDP biosynthetic process"/>
    <property type="evidence" value="ECO:0007669"/>
    <property type="project" value="TreeGrafter"/>
</dbReference>
<dbReference type="GO" id="GO:0004798">
    <property type="term" value="F:dTMP kinase activity"/>
    <property type="evidence" value="ECO:0007669"/>
    <property type="project" value="TreeGrafter"/>
</dbReference>
<name>A0A7F5R2D2_AGRPL</name>
<dbReference type="SUPFAM" id="SSF52540">
    <property type="entry name" value="P-loop containing nucleoside triphosphate hydrolases"/>
    <property type="match status" value="1"/>
</dbReference>
<dbReference type="InterPro" id="IPR027417">
    <property type="entry name" value="P-loop_NTPase"/>
</dbReference>
<reference evidence="6" key="1">
    <citation type="submission" date="2025-08" db="UniProtKB">
        <authorList>
            <consortium name="RefSeq"/>
        </authorList>
    </citation>
    <scope>IDENTIFICATION</scope>
    <source>
        <tissue evidence="6">Entire body</tissue>
    </source>
</reference>
<keyword evidence="3" id="KW-0067">ATP-binding</keyword>
<dbReference type="RefSeq" id="XP_025829477.1">
    <property type="nucleotide sequence ID" value="XM_025973692.1"/>
</dbReference>
<evidence type="ECO:0000256" key="2">
    <source>
        <dbReference type="ARBA" id="ARBA00022741"/>
    </source>
</evidence>
<organism evidence="5 6">
    <name type="scientific">Agrilus planipennis</name>
    <name type="common">Emerald ash borer</name>
    <name type="synonym">Agrilus marcopoli</name>
    <dbReference type="NCBI Taxonomy" id="224129"/>
    <lineage>
        <taxon>Eukaryota</taxon>
        <taxon>Metazoa</taxon>
        <taxon>Ecdysozoa</taxon>
        <taxon>Arthropoda</taxon>
        <taxon>Hexapoda</taxon>
        <taxon>Insecta</taxon>
        <taxon>Pterygota</taxon>
        <taxon>Neoptera</taxon>
        <taxon>Endopterygota</taxon>
        <taxon>Coleoptera</taxon>
        <taxon>Polyphaga</taxon>
        <taxon>Elateriformia</taxon>
        <taxon>Buprestoidea</taxon>
        <taxon>Buprestidae</taxon>
        <taxon>Agrilinae</taxon>
        <taxon>Agrilus</taxon>
    </lineage>
</organism>
<keyword evidence="2" id="KW-0547">Nucleotide-binding</keyword>
<dbReference type="GeneID" id="108736920"/>
<sequence length="121" mass="14108">MIPRFWHSSAAYALAQAVQNDPENCTLPSNGDVIYRWPEDILKPNISLLLNVDEHERIKRHNKRNTTNTAEEKLLKNDGQFRQNVVKAYKNMYDPPVEIIDANPSTEEILEDIYHKIKHLL</sequence>
<dbReference type="GO" id="GO:0006233">
    <property type="term" value="P:dTDP biosynthetic process"/>
    <property type="evidence" value="ECO:0007669"/>
    <property type="project" value="TreeGrafter"/>
</dbReference>
<evidence type="ECO:0000256" key="1">
    <source>
        <dbReference type="ARBA" id="ARBA00009776"/>
    </source>
</evidence>
<dbReference type="Proteomes" id="UP000192223">
    <property type="component" value="Unplaced"/>
</dbReference>
<evidence type="ECO:0000313" key="5">
    <source>
        <dbReference type="Proteomes" id="UP000192223"/>
    </source>
</evidence>
<comment type="similarity">
    <text evidence="1">Belongs to the thymidylate kinase family.</text>
</comment>